<accession>A0AAU8MI57</accession>
<sequence>MKYITFRNKHMPVHILISVQNHDTAFIPAAVMLYT</sequence>
<proteinExistence type="predicted"/>
<organism evidence="1">
    <name type="scientific">Geladintestivirus 1</name>
    <dbReference type="NCBI Taxonomy" id="3233133"/>
    <lineage>
        <taxon>Viruses</taxon>
        <taxon>Duplodnaviria</taxon>
        <taxon>Heunggongvirae</taxon>
        <taxon>Uroviricota</taxon>
        <taxon>Caudoviricetes</taxon>
        <taxon>Crassvirales</taxon>
    </lineage>
</organism>
<dbReference type="EMBL" id="PP965497">
    <property type="protein sequence ID" value="XCO00302.1"/>
    <property type="molecule type" value="Genomic_DNA"/>
</dbReference>
<name>A0AAU8MI57_9CAUD</name>
<evidence type="ECO:0000313" key="1">
    <source>
        <dbReference type="EMBL" id="XCO00302.1"/>
    </source>
</evidence>
<protein>
    <submittedName>
        <fullName evidence="1">Uncharacterized protein</fullName>
    </submittedName>
</protein>
<reference evidence="1" key="1">
    <citation type="submission" date="2024-06" db="EMBL/GenBank/DDBJ databases">
        <title>Intestivirid acquisition increases across infancy in a wild primate population.</title>
        <authorList>
            <person name="Schneider-Creas I.A."/>
            <person name="Moya I.L."/>
            <person name="Chiou K.L."/>
            <person name="Baniel A."/>
            <person name="Azanaw Haile A."/>
            <person name="Kebede F."/>
            <person name="Abebe B."/>
            <person name="Snyder-Mackler N."/>
            <person name="Varsani A."/>
        </authorList>
    </citation>
    <scope>NUCLEOTIDE SEQUENCE</scope>
    <source>
        <strain evidence="1">Int_RNL_2016_0117_DIX</strain>
    </source>
</reference>